<feature type="compositionally biased region" description="Polar residues" evidence="1">
    <location>
        <begin position="254"/>
        <end position="272"/>
    </location>
</feature>
<comment type="caution">
    <text evidence="3">The sequence shown here is derived from an EMBL/GenBank/DDBJ whole genome shotgun (WGS) entry which is preliminary data.</text>
</comment>
<keyword evidence="2" id="KW-1133">Transmembrane helix</keyword>
<reference evidence="3 4" key="1">
    <citation type="journal article" date="2024" name="Science">
        <title>Giant polyketide synthase enzymes in the biosynthesis of giant marine polyether toxins.</title>
        <authorList>
            <person name="Fallon T.R."/>
            <person name="Shende V.V."/>
            <person name="Wierzbicki I.H."/>
            <person name="Pendleton A.L."/>
            <person name="Watervoot N.F."/>
            <person name="Auber R.P."/>
            <person name="Gonzalez D.J."/>
            <person name="Wisecaver J.H."/>
            <person name="Moore B.S."/>
        </authorList>
    </citation>
    <scope>NUCLEOTIDE SEQUENCE [LARGE SCALE GENOMIC DNA]</scope>
    <source>
        <strain evidence="3 4">12B1</strain>
    </source>
</reference>
<evidence type="ECO:0000313" key="4">
    <source>
        <dbReference type="Proteomes" id="UP001515480"/>
    </source>
</evidence>
<name>A0AB34JXZ7_PRYPA</name>
<feature type="transmembrane region" description="Helical" evidence="2">
    <location>
        <begin position="65"/>
        <end position="82"/>
    </location>
</feature>
<feature type="compositionally biased region" description="Acidic residues" evidence="1">
    <location>
        <begin position="179"/>
        <end position="208"/>
    </location>
</feature>
<accession>A0AB34JXZ7</accession>
<evidence type="ECO:0008006" key="5">
    <source>
        <dbReference type="Google" id="ProtNLM"/>
    </source>
</evidence>
<keyword evidence="4" id="KW-1185">Reference proteome</keyword>
<organism evidence="3 4">
    <name type="scientific">Prymnesium parvum</name>
    <name type="common">Toxic golden alga</name>
    <dbReference type="NCBI Taxonomy" id="97485"/>
    <lineage>
        <taxon>Eukaryota</taxon>
        <taxon>Haptista</taxon>
        <taxon>Haptophyta</taxon>
        <taxon>Prymnesiophyceae</taxon>
        <taxon>Prymnesiales</taxon>
        <taxon>Prymnesiaceae</taxon>
        <taxon>Prymnesium</taxon>
    </lineage>
</organism>
<feature type="compositionally biased region" description="Basic and acidic residues" evidence="1">
    <location>
        <begin position="221"/>
        <end position="231"/>
    </location>
</feature>
<keyword evidence="2" id="KW-0472">Membrane</keyword>
<gene>
    <name evidence="3" type="ORF">AB1Y20_015258</name>
</gene>
<dbReference type="AlphaFoldDB" id="A0AB34JXZ7"/>
<sequence>MPASSASFWAPEPADDEEHERTRLLVANDADHEQNADALVLFLTCCRSFQACVCYGLRRVLRWRCFCMIALVLCASFAPILARSPNRTKEEVHELEAELRHQRQQLVELQKAVTRRRATSSSLCIDKWEVKFPAEVDKWSGHSCAWKQTWGQCDEFKRQCERTCGVCQPDSSASSTGEGEADSPTDGGDSIEEQDDSEEEGEEDEESSDELRPLIQQDTAASRRPDPDAVKVEPASRGNEGNAPPAGVAEEVSQRLQPERTPTAQSELPSSERTARAHGFARTHSEVLERYLADREKSRSPSLGMVELRQVSIRHAQSKRTKNLAAPARDPSTGDTIDDSYEGPTSARPASKAPSSSSNEEDGGTRASERASYVTGDENTVISPGSECGIPTAHPAVHLPQFSMGLIQESSTTEGDGRRLTEATYVSTPILMDVGEVAHIKQTLTLLEPAGALGLITKYRVDVLHQAKDELRAVPAHALHLRRASFSRTMRSSGDVGRATSCAEHPIIMADEMSRGKTVAFPHPFGILVNKSTSWDVLFHAIRTEDLRDSKVMAVQCACMRVDVGSPHCCPHRCRFPTRAHERAPSIYRLSLTLTWLLGPGDNNEDAENLVELRPLSAFWIAVTETPRTEAGLLAECVASNHETEFDVPSCREKMLRGGQCSVVATSSWARLGRPGVIVSALGMPNIFSTKLTLHLRSDAAIMDTAPCEYSGTQPIHHVWPMLQCSYGNGKELQTGHTLKVETTLNNSAAVLGVDVGFVVWIEF</sequence>
<keyword evidence="2" id="KW-0812">Transmembrane</keyword>
<feature type="region of interest" description="Disordered" evidence="1">
    <location>
        <begin position="167"/>
        <end position="373"/>
    </location>
</feature>
<dbReference type="Proteomes" id="UP001515480">
    <property type="component" value="Unassembled WGS sequence"/>
</dbReference>
<protein>
    <recommendedName>
        <fullName evidence="5">ShKT domain-containing protein</fullName>
    </recommendedName>
</protein>
<evidence type="ECO:0000313" key="3">
    <source>
        <dbReference type="EMBL" id="KAL1526550.1"/>
    </source>
</evidence>
<evidence type="ECO:0000256" key="2">
    <source>
        <dbReference type="SAM" id="Phobius"/>
    </source>
</evidence>
<proteinExistence type="predicted"/>
<evidence type="ECO:0000256" key="1">
    <source>
        <dbReference type="SAM" id="MobiDB-lite"/>
    </source>
</evidence>
<dbReference type="EMBL" id="JBGBPQ010000003">
    <property type="protein sequence ID" value="KAL1526550.1"/>
    <property type="molecule type" value="Genomic_DNA"/>
</dbReference>
<feature type="compositionally biased region" description="Basic and acidic residues" evidence="1">
    <location>
        <begin position="283"/>
        <end position="299"/>
    </location>
</feature>
<feature type="compositionally biased region" description="Low complexity" evidence="1">
    <location>
        <begin position="344"/>
        <end position="358"/>
    </location>
</feature>